<keyword evidence="1" id="KW-0812">Transmembrane</keyword>
<proteinExistence type="predicted"/>
<accession>A0A315ZHY4</accession>
<dbReference type="AlphaFoldDB" id="A0A315ZHY4"/>
<protein>
    <submittedName>
        <fullName evidence="2">Uncharacterized protein DUF3332</fullName>
    </submittedName>
</protein>
<evidence type="ECO:0000313" key="3">
    <source>
        <dbReference type="Proteomes" id="UP000245535"/>
    </source>
</evidence>
<reference evidence="2 3" key="1">
    <citation type="submission" date="2018-03" db="EMBL/GenBank/DDBJ databases">
        <title>Genomic Encyclopedia of Archaeal and Bacterial Type Strains, Phase II (KMG-II): from individual species to whole genera.</title>
        <authorList>
            <person name="Goeker M."/>
        </authorList>
    </citation>
    <scope>NUCLEOTIDE SEQUENCE [LARGE SCALE GENOMIC DNA]</scope>
    <source>
        <strain evidence="2 3">DSM 28229</strain>
    </source>
</reference>
<feature type="transmembrane region" description="Helical" evidence="1">
    <location>
        <begin position="45"/>
        <end position="68"/>
    </location>
</feature>
<gene>
    <name evidence="2" type="ORF">BC781_1011222</name>
</gene>
<dbReference type="Proteomes" id="UP000245535">
    <property type="component" value="Unassembled WGS sequence"/>
</dbReference>
<dbReference type="InterPro" id="IPR021768">
    <property type="entry name" value="DUF3332"/>
</dbReference>
<dbReference type="OrthoDB" id="9814441at2"/>
<sequence>MRIKSLFLAFCLVVSLSVSSCYGPFRLTTKLHAWNGEIGDKWINELVFFALAVIPVYGLCVLGDVLIFNSIEFWSGNNPVSMKEGEVKEEFVSTPDGLYKVTTKKNKYKIECIEGKHVGEVGILLFDEESQTWSFKENGKTRKLVKLLGDEAKVEVFLPNGDSKTFENSTDGVTQAEALKYQLQY</sequence>
<organism evidence="2 3">
    <name type="scientific">Sediminitomix flava</name>
    <dbReference type="NCBI Taxonomy" id="379075"/>
    <lineage>
        <taxon>Bacteria</taxon>
        <taxon>Pseudomonadati</taxon>
        <taxon>Bacteroidota</taxon>
        <taxon>Cytophagia</taxon>
        <taxon>Cytophagales</taxon>
        <taxon>Flammeovirgaceae</taxon>
        <taxon>Sediminitomix</taxon>
    </lineage>
</organism>
<name>A0A315ZHY4_SEDFL</name>
<keyword evidence="3" id="KW-1185">Reference proteome</keyword>
<comment type="caution">
    <text evidence="2">The sequence shown here is derived from an EMBL/GenBank/DDBJ whole genome shotgun (WGS) entry which is preliminary data.</text>
</comment>
<evidence type="ECO:0000313" key="2">
    <source>
        <dbReference type="EMBL" id="PWJ44843.1"/>
    </source>
</evidence>
<dbReference type="RefSeq" id="WP_109616310.1">
    <property type="nucleotide sequence ID" value="NZ_QGDO01000001.1"/>
</dbReference>
<keyword evidence="1" id="KW-1133">Transmembrane helix</keyword>
<dbReference type="EMBL" id="QGDO01000001">
    <property type="protein sequence ID" value="PWJ44843.1"/>
    <property type="molecule type" value="Genomic_DNA"/>
</dbReference>
<dbReference type="PROSITE" id="PS51257">
    <property type="entry name" value="PROKAR_LIPOPROTEIN"/>
    <property type="match status" value="1"/>
</dbReference>
<dbReference type="Pfam" id="PF11810">
    <property type="entry name" value="DUF3332"/>
    <property type="match status" value="1"/>
</dbReference>
<evidence type="ECO:0000256" key="1">
    <source>
        <dbReference type="SAM" id="Phobius"/>
    </source>
</evidence>
<keyword evidence="1" id="KW-0472">Membrane</keyword>